<dbReference type="Pfam" id="PF00746">
    <property type="entry name" value="Gram_pos_anchor"/>
    <property type="match status" value="1"/>
</dbReference>
<comment type="caution">
    <text evidence="9">The sequence shown here is derived from an EMBL/GenBank/DDBJ whole genome shotgun (WGS) entry which is preliminary data.</text>
</comment>
<feature type="domain" description="Gram-positive cocci surface proteins LPxTG" evidence="8">
    <location>
        <begin position="183"/>
        <end position="214"/>
    </location>
</feature>
<dbReference type="Proteomes" id="UP001153199">
    <property type="component" value="Unassembled WGS sequence"/>
</dbReference>
<evidence type="ECO:0000313" key="10">
    <source>
        <dbReference type="Proteomes" id="UP001153199"/>
    </source>
</evidence>
<sequence>LKQIITHKVLSTFIVYIQISEDVVKSGNIGEDYTTEQKEIEGYTFKEVQGDTSGKFTDQAQTVTYVYTKNPEAGSDITAKYVDTEGNKISEDVVKSGNIGEDYTTEQKEITGYTFKEVQGDVSGKFTDQAQTVTYVYGQNDETVPGEETDTSKETESSTEKQTSDTSSVSQRSDISNSGSKYLPTTGEKATFGLSFAGLSALVLAGYYYFKNKK</sequence>
<feature type="transmembrane region" description="Helical" evidence="7">
    <location>
        <begin position="190"/>
        <end position="210"/>
    </location>
</feature>
<dbReference type="PROSITE" id="PS50847">
    <property type="entry name" value="GRAM_POS_ANCHORING"/>
    <property type="match status" value="1"/>
</dbReference>
<feature type="non-terminal residue" evidence="9">
    <location>
        <position position="1"/>
    </location>
</feature>
<keyword evidence="10" id="KW-1185">Reference proteome</keyword>
<evidence type="ECO:0000256" key="7">
    <source>
        <dbReference type="SAM" id="Phobius"/>
    </source>
</evidence>
<evidence type="ECO:0000259" key="8">
    <source>
        <dbReference type="PROSITE" id="PS50847"/>
    </source>
</evidence>
<evidence type="ECO:0000256" key="6">
    <source>
        <dbReference type="SAM" id="MobiDB-lite"/>
    </source>
</evidence>
<name>A0A9X4SBB8_9LACT</name>
<evidence type="ECO:0000256" key="2">
    <source>
        <dbReference type="ARBA" id="ARBA00022525"/>
    </source>
</evidence>
<gene>
    <name evidence="9" type="ORF">NF717_02230</name>
</gene>
<proteinExistence type="predicted"/>
<keyword evidence="5" id="KW-0572">Peptidoglycan-anchor</keyword>
<evidence type="ECO:0000313" key="9">
    <source>
        <dbReference type="EMBL" id="MDG6144479.1"/>
    </source>
</evidence>
<dbReference type="InterPro" id="IPR019931">
    <property type="entry name" value="LPXTG_anchor"/>
</dbReference>
<evidence type="ECO:0000256" key="5">
    <source>
        <dbReference type="ARBA" id="ARBA00023088"/>
    </source>
</evidence>
<keyword evidence="7" id="KW-0812">Transmembrane</keyword>
<evidence type="ECO:0000256" key="1">
    <source>
        <dbReference type="ARBA" id="ARBA00022512"/>
    </source>
</evidence>
<keyword evidence="7" id="KW-1133">Transmembrane helix</keyword>
<evidence type="ECO:0000256" key="4">
    <source>
        <dbReference type="ARBA" id="ARBA00022737"/>
    </source>
</evidence>
<keyword evidence="7" id="KW-0472">Membrane</keyword>
<keyword evidence="4" id="KW-0677">Repeat</keyword>
<dbReference type="Gene3D" id="3.10.20.320">
    <property type="entry name" value="Putative peptidoglycan bound protein (lpxtg motif)"/>
    <property type="match status" value="2"/>
</dbReference>
<reference evidence="9" key="1">
    <citation type="submission" date="2022-06" db="EMBL/GenBank/DDBJ databases">
        <title>Lactococcus from bovine mastitis in China.</title>
        <authorList>
            <person name="Lin Y."/>
            <person name="Han B."/>
        </authorList>
    </citation>
    <scope>NUCLEOTIDE SEQUENCE</scope>
    <source>
        <strain evidence="9">Ningxia-I-26</strain>
    </source>
</reference>
<feature type="region of interest" description="Disordered" evidence="6">
    <location>
        <begin position="137"/>
        <end position="182"/>
    </location>
</feature>
<dbReference type="NCBIfam" id="TIGR01167">
    <property type="entry name" value="LPXTG_anchor"/>
    <property type="match status" value="1"/>
</dbReference>
<organism evidence="9 10">
    <name type="scientific">Lactococcus formosensis</name>
    <dbReference type="NCBI Taxonomy" id="1281486"/>
    <lineage>
        <taxon>Bacteria</taxon>
        <taxon>Bacillati</taxon>
        <taxon>Bacillota</taxon>
        <taxon>Bacilli</taxon>
        <taxon>Lactobacillales</taxon>
        <taxon>Streptococcaceae</taxon>
        <taxon>Lactococcus</taxon>
    </lineage>
</organism>
<keyword evidence="3" id="KW-0732">Signal</keyword>
<keyword evidence="2" id="KW-0964">Secreted</keyword>
<feature type="compositionally biased region" description="Polar residues" evidence="6">
    <location>
        <begin position="169"/>
        <end position="180"/>
    </location>
</feature>
<dbReference type="Pfam" id="PF06458">
    <property type="entry name" value="MucBP"/>
    <property type="match status" value="2"/>
</dbReference>
<dbReference type="EMBL" id="JAMWFV010000002">
    <property type="protein sequence ID" value="MDG6144479.1"/>
    <property type="molecule type" value="Genomic_DNA"/>
</dbReference>
<accession>A0A9X4SBB8</accession>
<keyword evidence="1" id="KW-0134">Cell wall</keyword>
<dbReference type="AlphaFoldDB" id="A0A9X4SBB8"/>
<dbReference type="RefSeq" id="WP_279369043.1">
    <property type="nucleotide sequence ID" value="NZ_JAMWFV010000002.1"/>
</dbReference>
<dbReference type="InterPro" id="IPR009459">
    <property type="entry name" value="MucBP_dom"/>
</dbReference>
<protein>
    <submittedName>
        <fullName evidence="9">MucBP domain-containing protein</fullName>
    </submittedName>
</protein>
<feature type="compositionally biased region" description="Basic and acidic residues" evidence="6">
    <location>
        <begin position="150"/>
        <end position="163"/>
    </location>
</feature>
<evidence type="ECO:0000256" key="3">
    <source>
        <dbReference type="ARBA" id="ARBA00022729"/>
    </source>
</evidence>